<feature type="region of interest" description="Disordered" evidence="1">
    <location>
        <begin position="1"/>
        <end position="23"/>
    </location>
</feature>
<dbReference type="GeneID" id="67176636"/>
<evidence type="ECO:0000313" key="2">
    <source>
        <dbReference type="EMBL" id="QZP37752.1"/>
    </source>
</evidence>
<proteinExistence type="predicted"/>
<reference evidence="2 3" key="1">
    <citation type="journal article" date="2021" name="Int. J. Syst. Evol. Microbiol.">
        <title>Halobaculum halophilum sp. nov. and Halobaculum salinum sp. nov., isolated from salt lake and saline soil.</title>
        <authorList>
            <person name="Cui H.L."/>
            <person name="Shi X.W."/>
            <person name="Yin X.M."/>
            <person name="Yang X.Y."/>
            <person name="Hou J."/>
            <person name="Zhu L."/>
        </authorList>
    </citation>
    <scope>NUCLEOTIDE SEQUENCE [LARGE SCALE GENOMIC DNA]</scope>
    <source>
        <strain evidence="2 3">NBRC 109044</strain>
    </source>
</reference>
<evidence type="ECO:0000313" key="3">
    <source>
        <dbReference type="Proteomes" id="UP000826254"/>
    </source>
</evidence>
<dbReference type="RefSeq" id="WP_222607560.1">
    <property type="nucleotide sequence ID" value="NZ_CP081958.1"/>
</dbReference>
<dbReference type="KEGG" id="hmp:K6T50_00800"/>
<keyword evidence="3" id="KW-1185">Reference proteome</keyword>
<name>A0A8T8WD06_9EURY</name>
<sequence length="239" mass="25859">MSVADTLDAMKREPRPLSPLDDFETAVNQTGTDSEILSLQAETVLALRDGADLMVSIPAYESFTTDGTADNTETFSLSHDLVDSPNTQSVVLYEGGSRASPDSIDYDNDTIDYTDDGTDNTLHVYYIVGDAATLTVEKVSPGGKTSQAEELKTLNAGRANRQDQQEDPIEFHFRGSWLERFLATDMVLSVKIDAPYTVQFREDTDGTEATNALFHTTATKGASSAPGLLSAINDDMGGR</sequence>
<evidence type="ECO:0000256" key="1">
    <source>
        <dbReference type="SAM" id="MobiDB-lite"/>
    </source>
</evidence>
<accession>A0A8T8WD06</accession>
<dbReference type="AlphaFoldDB" id="A0A8T8WD06"/>
<dbReference type="EMBL" id="CP081958">
    <property type="protein sequence ID" value="QZP37752.1"/>
    <property type="molecule type" value="Genomic_DNA"/>
</dbReference>
<gene>
    <name evidence="2" type="ORF">K6T50_00800</name>
</gene>
<dbReference type="Proteomes" id="UP000826254">
    <property type="component" value="Chromosome"/>
</dbReference>
<protein>
    <submittedName>
        <fullName evidence="2">Uncharacterized protein</fullName>
    </submittedName>
</protein>
<organism evidence="2 3">
    <name type="scientific">Halobaculum magnesiiphilum</name>
    <dbReference type="NCBI Taxonomy" id="1017351"/>
    <lineage>
        <taxon>Archaea</taxon>
        <taxon>Methanobacteriati</taxon>
        <taxon>Methanobacteriota</taxon>
        <taxon>Stenosarchaea group</taxon>
        <taxon>Halobacteria</taxon>
        <taxon>Halobacteriales</taxon>
        <taxon>Haloferacaceae</taxon>
        <taxon>Halobaculum</taxon>
    </lineage>
</organism>